<dbReference type="PANTHER" id="PTHR48098:SF1">
    <property type="entry name" value="DIACYLGLYCEROL ACYLTRANSFERASE_MYCOLYLTRANSFERASE AG85A"/>
    <property type="match status" value="1"/>
</dbReference>
<dbReference type="InterPro" id="IPR050583">
    <property type="entry name" value="Mycobacterial_A85_antigen"/>
</dbReference>
<evidence type="ECO:0000313" key="2">
    <source>
        <dbReference type="EMBL" id="MBW9094111.1"/>
    </source>
</evidence>
<dbReference type="Gene3D" id="3.40.50.1820">
    <property type="entry name" value="alpha/beta hydrolase"/>
    <property type="match status" value="2"/>
</dbReference>
<evidence type="ECO:0000313" key="3">
    <source>
        <dbReference type="Proteomes" id="UP001196843"/>
    </source>
</evidence>
<proteinExistence type="predicted"/>
<evidence type="ECO:0000256" key="1">
    <source>
        <dbReference type="SAM" id="SignalP"/>
    </source>
</evidence>
<sequence>MRIDQRARRPRSTGALAATGIVVAAAISIATAVPAAAAPDPWESQKGIYHYFTVPKSEVPSNACGNSTGAGAEIEGNFGPSRTWAAMGLDGSGANCAANIGPLEPGLYYYQYVATMPDRSKVPFRNPDSPVEVTAHPDWNTLFVPGPEVAWMDDVASGGGTVSELTYDSAVSDSEHSVMVWTPPGYSTKPAHAYPVLYLLADEGQSAREWLELGRASQVLDNLAVDGDLASMVVVMADAGDADFRAELMDAIVPAVRSAYNVSGKGKDTGVAGIGRGAAQALELAVSDPGVFGSVGSLSGYLSDDTAVTPAQARKLNAKTDLLRFYVGNSVDAHYNGTYEARESLEQAGVRVEFDGVHPETGGVWDTWRENLRDFASRAFQPHVKDHGPSEGHREQSAPYTAPAVGTITTPHIDADGMVTFETGTQWADAKDVVLWGDWAPNGQWFRIPLTKEGDRWRTTIGPIDGYYYWRYEVNGVGFHDPQDTTNVVNMESQLFVPGGERTPLLADVPADQAGQVSTLSYTGAFGASKLKVWTPVDYDPERAEAYPVLYLYHGFAQNYASWTEVGRAAQILDNLYARGEITPMVVVMPGYTGAPFDIWPDLSGNVMPLVSAQYNVSDDPSQRAMAGLSWGGFLTNGAMLNHPGNFAYFGMFSPPFTAATLDPSTPAGQTVIATTKSVTLYAGDVDAGAVSAINGVEANLTANGIPTVKTIVPGPHGFDVWWQGLSDFLPTLFR</sequence>
<dbReference type="RefSeq" id="WP_220300814.1">
    <property type="nucleotide sequence ID" value="NZ_JAEUAW010000006.1"/>
</dbReference>
<dbReference type="InterPro" id="IPR014756">
    <property type="entry name" value="Ig_E-set"/>
</dbReference>
<dbReference type="Proteomes" id="UP001196843">
    <property type="component" value="Unassembled WGS sequence"/>
</dbReference>
<keyword evidence="3" id="KW-1185">Reference proteome</keyword>
<dbReference type="InterPro" id="IPR000801">
    <property type="entry name" value="Esterase-like"/>
</dbReference>
<feature type="signal peptide" evidence="1">
    <location>
        <begin position="1"/>
        <end position="37"/>
    </location>
</feature>
<gene>
    <name evidence="2" type="ORF">JNB62_10485</name>
</gene>
<name>A0ABS7HMC4_9MICO</name>
<organism evidence="2 3">
    <name type="scientific">Microbacterium jejuense</name>
    <dbReference type="NCBI Taxonomy" id="1263637"/>
    <lineage>
        <taxon>Bacteria</taxon>
        <taxon>Bacillati</taxon>
        <taxon>Actinomycetota</taxon>
        <taxon>Actinomycetes</taxon>
        <taxon>Micrococcales</taxon>
        <taxon>Microbacteriaceae</taxon>
        <taxon>Microbacterium</taxon>
    </lineage>
</organism>
<dbReference type="Pfam" id="PF00756">
    <property type="entry name" value="Esterase"/>
    <property type="match status" value="2"/>
</dbReference>
<protein>
    <submittedName>
        <fullName evidence="2">Esterase</fullName>
    </submittedName>
</protein>
<keyword evidence="1" id="KW-0732">Signal</keyword>
<comment type="caution">
    <text evidence="2">The sequence shown here is derived from an EMBL/GenBank/DDBJ whole genome shotgun (WGS) entry which is preliminary data.</text>
</comment>
<dbReference type="EMBL" id="JAEUAW010000006">
    <property type="protein sequence ID" value="MBW9094111.1"/>
    <property type="molecule type" value="Genomic_DNA"/>
</dbReference>
<feature type="chain" id="PRO_5046587526" evidence="1">
    <location>
        <begin position="38"/>
        <end position="735"/>
    </location>
</feature>
<dbReference type="InterPro" id="IPR029058">
    <property type="entry name" value="AB_hydrolase_fold"/>
</dbReference>
<reference evidence="2 3" key="1">
    <citation type="journal article" date="2021" name="MBio">
        <title>Poor Competitiveness of Bradyrhizobium in Pigeon Pea Root Colonization in Indian Soils.</title>
        <authorList>
            <person name="Chalasani D."/>
            <person name="Basu A."/>
            <person name="Pullabhotla S.V.S.R.N."/>
            <person name="Jorrin B."/>
            <person name="Neal A.L."/>
            <person name="Poole P.S."/>
            <person name="Podile A.R."/>
            <person name="Tkacz A."/>
        </authorList>
    </citation>
    <scope>NUCLEOTIDE SEQUENCE [LARGE SCALE GENOMIC DNA]</scope>
    <source>
        <strain evidence="2 3">HU14</strain>
    </source>
</reference>
<accession>A0ABS7HMC4</accession>
<dbReference type="SUPFAM" id="SSF53474">
    <property type="entry name" value="alpha/beta-Hydrolases"/>
    <property type="match status" value="2"/>
</dbReference>
<dbReference type="SUPFAM" id="SSF81296">
    <property type="entry name" value="E set domains"/>
    <property type="match status" value="1"/>
</dbReference>
<dbReference type="PANTHER" id="PTHR48098">
    <property type="entry name" value="ENTEROCHELIN ESTERASE-RELATED"/>
    <property type="match status" value="1"/>
</dbReference>